<protein>
    <submittedName>
        <fullName evidence="1">Uncharacterized protein</fullName>
    </submittedName>
</protein>
<dbReference type="AlphaFoldDB" id="C5NZC0"/>
<dbReference type="EMBL" id="ACFW01000001">
    <property type="protein sequence ID" value="EER29813.1"/>
    <property type="molecule type" value="Genomic_DNA"/>
</dbReference>
<accession>C5NZC0</accession>
<evidence type="ECO:0000313" key="1">
    <source>
        <dbReference type="EMBL" id="EER29813.1"/>
    </source>
</evidence>
<gene>
    <name evidence="1" type="ORF">CPC735_011310</name>
</gene>
<organism evidence="1 2">
    <name type="scientific">Coccidioides posadasii (strain C735)</name>
    <name type="common">Valley fever fungus</name>
    <dbReference type="NCBI Taxonomy" id="222929"/>
    <lineage>
        <taxon>Eukaryota</taxon>
        <taxon>Fungi</taxon>
        <taxon>Dikarya</taxon>
        <taxon>Ascomycota</taxon>
        <taxon>Pezizomycotina</taxon>
        <taxon>Eurotiomycetes</taxon>
        <taxon>Eurotiomycetidae</taxon>
        <taxon>Onygenales</taxon>
        <taxon>Onygenaceae</taxon>
        <taxon>Coccidioides</taxon>
    </lineage>
</organism>
<sequence length="80" mass="8947">MNRRCGGNQLTTTPIFKAWSLHDRLYGSRSWPAQEGTRSGGQQSLLRQQQVEVLSGGENTEVTYGIHVQRICRDVLGGMK</sequence>
<comment type="caution">
    <text evidence="1">The sequence shown here is derived from an EMBL/GenBank/DDBJ whole genome shotgun (WGS) entry which is preliminary data.</text>
</comment>
<dbReference type="VEuPathDB" id="FungiDB:CPC735_011310"/>
<dbReference type="Proteomes" id="UP000009084">
    <property type="component" value="Unassembled WGS sequence"/>
</dbReference>
<dbReference type="HOGENOM" id="CLU_2589571_0_0_1"/>
<name>C5NZC0_COCP7</name>
<reference evidence="1 2" key="1">
    <citation type="journal article" date="2009" name="Genome Res.">
        <title>Comparative genomic analyses of the human fungal pathogens Coccidioides and their relatives.</title>
        <authorList>
            <person name="Sharpton T.J."/>
            <person name="Stajich J.E."/>
            <person name="Rounsley S.D."/>
            <person name="Gardner M.J."/>
            <person name="Wortman J.R."/>
            <person name="Jordar V.S."/>
            <person name="Maiti R."/>
            <person name="Kodira C.D."/>
            <person name="Neafsey D.E."/>
            <person name="Zeng Q."/>
            <person name="Hung C.-Y."/>
            <person name="McMahan C."/>
            <person name="Muszewska A."/>
            <person name="Grynberg M."/>
            <person name="Mandel M.A."/>
            <person name="Kellner E.M."/>
            <person name="Barker B.M."/>
            <person name="Galgiani J.N."/>
            <person name="Orbach M.J."/>
            <person name="Kirkland T.N."/>
            <person name="Cole G.T."/>
            <person name="Henn M.R."/>
            <person name="Birren B.W."/>
            <person name="Taylor J.W."/>
        </authorList>
    </citation>
    <scope>NUCLEOTIDE SEQUENCE [LARGE SCALE GENOMIC DNA]</scope>
    <source>
        <strain evidence="2">C735</strain>
    </source>
</reference>
<proteinExistence type="predicted"/>
<evidence type="ECO:0000313" key="2">
    <source>
        <dbReference type="Proteomes" id="UP000009084"/>
    </source>
</evidence>